<dbReference type="Proteomes" id="UP000316256">
    <property type="component" value="Unassembled WGS sequence"/>
</dbReference>
<evidence type="ECO:0000256" key="6">
    <source>
        <dbReference type="SAM" id="MobiDB-lite"/>
    </source>
</evidence>
<evidence type="ECO:0000256" key="3">
    <source>
        <dbReference type="ARBA" id="ARBA00022692"/>
    </source>
</evidence>
<reference evidence="8 9" key="1">
    <citation type="submission" date="2019-06" db="EMBL/GenBank/DDBJ databases">
        <title>Rhodococcus spaelei sp. nov., isolated from a cave.</title>
        <authorList>
            <person name="Lee S.D."/>
        </authorList>
    </citation>
    <scope>NUCLEOTIDE SEQUENCE [LARGE SCALE GENOMIC DNA]</scope>
    <source>
        <strain evidence="8 9">C9-5</strain>
    </source>
</reference>
<feature type="transmembrane region" description="Helical" evidence="7">
    <location>
        <begin position="338"/>
        <end position="359"/>
    </location>
</feature>
<dbReference type="Pfam" id="PF02133">
    <property type="entry name" value="Transp_cyt_pur"/>
    <property type="match status" value="1"/>
</dbReference>
<dbReference type="Gene3D" id="1.10.4160.10">
    <property type="entry name" value="Hydantoin permease"/>
    <property type="match status" value="1"/>
</dbReference>
<keyword evidence="5 7" id="KW-0472">Membrane</keyword>
<feature type="region of interest" description="Disordered" evidence="6">
    <location>
        <begin position="1"/>
        <end position="24"/>
    </location>
</feature>
<gene>
    <name evidence="8" type="ORF">FK531_07245</name>
</gene>
<keyword evidence="4 7" id="KW-1133">Transmembrane helix</keyword>
<feature type="transmembrane region" description="Helical" evidence="7">
    <location>
        <begin position="63"/>
        <end position="96"/>
    </location>
</feature>
<dbReference type="OrthoDB" id="3169878at2"/>
<dbReference type="RefSeq" id="WP_142097033.1">
    <property type="nucleotide sequence ID" value="NZ_VIGH01000003.1"/>
</dbReference>
<evidence type="ECO:0000313" key="8">
    <source>
        <dbReference type="EMBL" id="TQF73306.1"/>
    </source>
</evidence>
<evidence type="ECO:0000256" key="4">
    <source>
        <dbReference type="ARBA" id="ARBA00022989"/>
    </source>
</evidence>
<evidence type="ECO:0000256" key="5">
    <source>
        <dbReference type="ARBA" id="ARBA00023136"/>
    </source>
</evidence>
<comment type="similarity">
    <text evidence="2">Belongs to the purine-cytosine permease (2.A.39) family.</text>
</comment>
<feature type="compositionally biased region" description="Low complexity" evidence="6">
    <location>
        <begin position="9"/>
        <end position="19"/>
    </location>
</feature>
<dbReference type="PANTHER" id="PTHR30569:SF0">
    <property type="entry name" value="CYTOSINE PERMEASE"/>
    <property type="match status" value="1"/>
</dbReference>
<feature type="transmembrane region" description="Helical" evidence="7">
    <location>
        <begin position="169"/>
        <end position="187"/>
    </location>
</feature>
<dbReference type="EMBL" id="VIGH01000003">
    <property type="protein sequence ID" value="TQF73306.1"/>
    <property type="molecule type" value="Genomic_DNA"/>
</dbReference>
<dbReference type="InterPro" id="IPR030191">
    <property type="entry name" value="CodB"/>
</dbReference>
<accession>A0A541BLW2</accession>
<dbReference type="GO" id="GO:0005886">
    <property type="term" value="C:plasma membrane"/>
    <property type="evidence" value="ECO:0007669"/>
    <property type="project" value="TreeGrafter"/>
</dbReference>
<feature type="transmembrane region" description="Helical" evidence="7">
    <location>
        <begin position="139"/>
        <end position="157"/>
    </location>
</feature>
<dbReference type="GO" id="GO:0015209">
    <property type="term" value="F:cytosine transmembrane transporter activity"/>
    <property type="evidence" value="ECO:0007669"/>
    <property type="project" value="InterPro"/>
</dbReference>
<feature type="transmembrane region" description="Helical" evidence="7">
    <location>
        <begin position="313"/>
        <end position="332"/>
    </location>
</feature>
<feature type="transmembrane region" description="Helical" evidence="7">
    <location>
        <begin position="108"/>
        <end position="127"/>
    </location>
</feature>
<dbReference type="PANTHER" id="PTHR30569">
    <property type="entry name" value="CYTOSINE TRANSPORTER CODB"/>
    <property type="match status" value="1"/>
</dbReference>
<evidence type="ECO:0000256" key="2">
    <source>
        <dbReference type="ARBA" id="ARBA00008974"/>
    </source>
</evidence>
<comment type="subcellular location">
    <subcellularLocation>
        <location evidence="1">Membrane</location>
        <topology evidence="1">Multi-pass membrane protein</topology>
    </subcellularLocation>
</comment>
<name>A0A541BLW2_9NOCA</name>
<feature type="transmembrane region" description="Helical" evidence="7">
    <location>
        <begin position="380"/>
        <end position="398"/>
    </location>
</feature>
<evidence type="ECO:0000313" key="9">
    <source>
        <dbReference type="Proteomes" id="UP000316256"/>
    </source>
</evidence>
<feature type="transmembrane region" description="Helical" evidence="7">
    <location>
        <begin position="418"/>
        <end position="440"/>
    </location>
</feature>
<proteinExistence type="inferred from homology"/>
<comment type="caution">
    <text evidence="8">The sequence shown here is derived from an EMBL/GenBank/DDBJ whole genome shotgun (WGS) entry which is preliminary data.</text>
</comment>
<protein>
    <submittedName>
        <fullName evidence="8">Cytosine permease</fullName>
    </submittedName>
</protein>
<feature type="transmembrane region" description="Helical" evidence="7">
    <location>
        <begin position="266"/>
        <end position="285"/>
    </location>
</feature>
<feature type="transmembrane region" description="Helical" evidence="7">
    <location>
        <begin position="199"/>
        <end position="220"/>
    </location>
</feature>
<organism evidence="8 9">
    <name type="scientific">Rhodococcus spelaei</name>
    <dbReference type="NCBI Taxonomy" id="2546320"/>
    <lineage>
        <taxon>Bacteria</taxon>
        <taxon>Bacillati</taxon>
        <taxon>Actinomycetota</taxon>
        <taxon>Actinomycetes</taxon>
        <taxon>Mycobacteriales</taxon>
        <taxon>Nocardiaceae</taxon>
        <taxon>Rhodococcus</taxon>
    </lineage>
</organism>
<keyword evidence="3 7" id="KW-0812">Transmembrane</keyword>
<evidence type="ECO:0000256" key="7">
    <source>
        <dbReference type="SAM" id="Phobius"/>
    </source>
</evidence>
<dbReference type="AlphaFoldDB" id="A0A541BLW2"/>
<evidence type="ECO:0000256" key="1">
    <source>
        <dbReference type="ARBA" id="ARBA00004141"/>
    </source>
</evidence>
<feature type="transmembrane region" description="Helical" evidence="7">
    <location>
        <begin position="232"/>
        <end position="260"/>
    </location>
</feature>
<dbReference type="InterPro" id="IPR001248">
    <property type="entry name" value="Pur-cyt_permease"/>
</dbReference>
<feature type="transmembrane region" description="Helical" evidence="7">
    <location>
        <begin position="38"/>
        <end position="57"/>
    </location>
</feature>
<keyword evidence="9" id="KW-1185">Reference proteome</keyword>
<sequence length="448" mass="47368">MSVVRPESGESSLESSEPSFTLDENPTRTLGLGAQIGLWGNLGISLLLPVAATYTVLQGQSLLATLLAVVVGALIGSALLGLTASAGASVGAPAMVMMRGLLGNRLSALPTVLNLVQCVGWATFEVFVMAEAAARLTGWQRWPFVLVAGVLATLMALRPLKVVHILARYAVWAAIGSTVYLLVNVLMKDLPSLTDGTFSGFWTSVDLVIAMPISWVPLAADYARHSRSPRAAFLGATVGYGGATIAFFALGVLAFVAFGLDPGFDIIGSLLVLPLAGVALLILVIDEMDEAFANIYSTAISAQNLRPSLDRRYLVVGVGAVATLLALSVDAYSYEPFLFLIGAVFVPLTATFLVSFYLIKRGVWDVSESAPSRWEMLVPWVIGFVVYQLVTPTYFTGFGSGWTQWWTNLQSSLGISSAGWSASLASLVVAGALTALIGLVRARKAVRA</sequence>